<dbReference type="InterPro" id="IPR001584">
    <property type="entry name" value="Integrase_cat-core"/>
</dbReference>
<dbReference type="GO" id="GO:0015074">
    <property type="term" value="P:DNA integration"/>
    <property type="evidence" value="ECO:0007669"/>
    <property type="project" value="InterPro"/>
</dbReference>
<dbReference type="AlphaFoldDB" id="A0A3B3DG19"/>
<dbReference type="PANTHER" id="PTHR37984">
    <property type="entry name" value="PROTEIN CBG26694"/>
    <property type="match status" value="1"/>
</dbReference>
<organism evidence="2 3">
    <name type="scientific">Oryzias melastigma</name>
    <name type="common">Marine medaka</name>
    <dbReference type="NCBI Taxonomy" id="30732"/>
    <lineage>
        <taxon>Eukaryota</taxon>
        <taxon>Metazoa</taxon>
        <taxon>Chordata</taxon>
        <taxon>Craniata</taxon>
        <taxon>Vertebrata</taxon>
        <taxon>Euteleostomi</taxon>
        <taxon>Actinopterygii</taxon>
        <taxon>Neopterygii</taxon>
        <taxon>Teleostei</taxon>
        <taxon>Neoteleostei</taxon>
        <taxon>Acanthomorphata</taxon>
        <taxon>Ovalentaria</taxon>
        <taxon>Atherinomorphae</taxon>
        <taxon>Beloniformes</taxon>
        <taxon>Adrianichthyidae</taxon>
        <taxon>Oryziinae</taxon>
        <taxon>Oryzias</taxon>
    </lineage>
</organism>
<dbReference type="FunFam" id="3.30.420.10:FF:000032">
    <property type="entry name" value="Retrovirus-related Pol polyprotein from transposon 297-like Protein"/>
    <property type="match status" value="1"/>
</dbReference>
<sequence length="290" mass="32649">TKFVNAYALPNQTAHAVARCLFEDYVLVHGVPEVLHSDQGRQFEAEVVQLLCKWMGIKKTRTTAYNPKSDGMVERHNRTLIDQLSKMLLSYGGEWDEFLKAVCFAYTTQHSTTRFSPFYLMHGREARVPADLLIPASVLDTLSAGSLSAYVSSLVSRLGVAFSTARLHATEAHEKQKLYHDEDSSHRPFAVGALVWLNNPAENRSKLAPHWKGPYQVEQVLSSGGEAGLTYRIVNPYDPHDRAQVVHHNRLNPCFAHIEDLCTFFRAIFHMSSGISTPNSNFQRSLMAFK</sequence>
<dbReference type="SUPFAM" id="SSF53098">
    <property type="entry name" value="Ribonuclease H-like"/>
    <property type="match status" value="1"/>
</dbReference>
<dbReference type="InterPro" id="IPR012337">
    <property type="entry name" value="RNaseH-like_sf"/>
</dbReference>
<dbReference type="InterPro" id="IPR036397">
    <property type="entry name" value="RNaseH_sf"/>
</dbReference>
<keyword evidence="3" id="KW-1185">Reference proteome</keyword>
<dbReference type="Pfam" id="PF00665">
    <property type="entry name" value="rve"/>
    <property type="match status" value="1"/>
</dbReference>
<evidence type="ECO:0000313" key="2">
    <source>
        <dbReference type="Ensembl" id="ENSOMEP00000028350.1"/>
    </source>
</evidence>
<dbReference type="PROSITE" id="PS50994">
    <property type="entry name" value="INTEGRASE"/>
    <property type="match status" value="1"/>
</dbReference>
<dbReference type="GeneTree" id="ENSGT01000000214408"/>
<dbReference type="Proteomes" id="UP000261560">
    <property type="component" value="Unplaced"/>
</dbReference>
<evidence type="ECO:0000259" key="1">
    <source>
        <dbReference type="PROSITE" id="PS50994"/>
    </source>
</evidence>
<dbReference type="PANTHER" id="PTHR37984:SF15">
    <property type="entry name" value="INTEGRASE CATALYTIC DOMAIN-CONTAINING PROTEIN"/>
    <property type="match status" value="1"/>
</dbReference>
<dbReference type="OMA" id="EDSSHRP"/>
<dbReference type="Gene3D" id="3.30.420.10">
    <property type="entry name" value="Ribonuclease H-like superfamily/Ribonuclease H"/>
    <property type="match status" value="1"/>
</dbReference>
<proteinExistence type="predicted"/>
<dbReference type="GO" id="GO:0003676">
    <property type="term" value="F:nucleic acid binding"/>
    <property type="evidence" value="ECO:0007669"/>
    <property type="project" value="InterPro"/>
</dbReference>
<reference evidence="2" key="2">
    <citation type="submission" date="2025-09" db="UniProtKB">
        <authorList>
            <consortium name="Ensembl"/>
        </authorList>
    </citation>
    <scope>IDENTIFICATION</scope>
</reference>
<evidence type="ECO:0000313" key="3">
    <source>
        <dbReference type="Proteomes" id="UP000261560"/>
    </source>
</evidence>
<feature type="domain" description="Integrase catalytic" evidence="1">
    <location>
        <begin position="1"/>
        <end position="137"/>
    </location>
</feature>
<accession>A0A3B3DG19</accession>
<protein>
    <recommendedName>
        <fullName evidence="1">Integrase catalytic domain-containing protein</fullName>
    </recommendedName>
</protein>
<dbReference type="STRING" id="30732.ENSOMEP00000028350"/>
<dbReference type="PaxDb" id="30732-ENSOMEP00000028350"/>
<name>A0A3B3DG19_ORYME</name>
<reference evidence="2" key="1">
    <citation type="submission" date="2025-08" db="UniProtKB">
        <authorList>
            <consortium name="Ensembl"/>
        </authorList>
    </citation>
    <scope>IDENTIFICATION</scope>
</reference>
<dbReference type="Ensembl" id="ENSOMET00000016848.1">
    <property type="protein sequence ID" value="ENSOMEP00000028350.1"/>
    <property type="gene ID" value="ENSOMEG00000011396.1"/>
</dbReference>
<dbReference type="InterPro" id="IPR050951">
    <property type="entry name" value="Retrovirus_Pol_polyprotein"/>
</dbReference>